<gene>
    <name evidence="8" type="ORF">FIV42_21045</name>
</gene>
<dbReference type="PANTHER" id="PTHR13615">
    <property type="entry name" value="GLYCOSYLTRANSFERASE-LIKE 1"/>
    <property type="match status" value="1"/>
</dbReference>
<feature type="domain" description="tRNA-queuosine alpha-mannosyltransferase N-terminal" evidence="7">
    <location>
        <begin position="2"/>
        <end position="171"/>
    </location>
</feature>
<dbReference type="Proteomes" id="UP000315995">
    <property type="component" value="Chromosome"/>
</dbReference>
<evidence type="ECO:0000256" key="5">
    <source>
        <dbReference type="ARBA" id="ARBA00044539"/>
    </source>
</evidence>
<evidence type="ECO:0000313" key="8">
    <source>
        <dbReference type="EMBL" id="QDG53138.1"/>
    </source>
</evidence>
<dbReference type="AlphaFoldDB" id="A0A4Y6PXS7"/>
<keyword evidence="3" id="KW-0808">Transferase</keyword>
<accession>A0A5B8Y999</accession>
<dbReference type="OrthoDB" id="9792163at2"/>
<dbReference type="InterPro" id="IPR022701">
    <property type="entry name" value="QTMAN_N"/>
</dbReference>
<evidence type="ECO:0000259" key="7">
    <source>
        <dbReference type="Pfam" id="PF12038"/>
    </source>
</evidence>
<reference evidence="8 9" key="1">
    <citation type="submission" date="2019-06" db="EMBL/GenBank/DDBJ databases">
        <title>Persicimonas caeni gen. nov., sp. nov., a predatory bacterium isolated from solar saltern.</title>
        <authorList>
            <person name="Wang S."/>
        </authorList>
    </citation>
    <scope>NUCLEOTIDE SEQUENCE [LARGE SCALE GENOMIC DNA]</scope>
    <source>
        <strain evidence="8 9">YN101</strain>
    </source>
</reference>
<dbReference type="EMBL" id="CP041186">
    <property type="protein sequence ID" value="QDG53138.1"/>
    <property type="molecule type" value="Genomic_DNA"/>
</dbReference>
<dbReference type="Pfam" id="PF12038">
    <property type="entry name" value="QTMAN_N"/>
    <property type="match status" value="1"/>
</dbReference>
<evidence type="ECO:0000256" key="6">
    <source>
        <dbReference type="ARBA" id="ARBA00048439"/>
    </source>
</evidence>
<sequence>MRVLCLSAYDAGSHRRWHEGLAARLGADTFTTLSLPPRYFRWRIRGNSLYWAHEWRELLEQSWDVVLATSMVDLSALRGFVPSLADALNVVYFHENQFAYPTSSGQHEDITPAVVNLYSALCADRVAFNSRYNLESFLAGTRDFASRMPDYVPEGLADAVEGRSRVLPVPLAPACFAEHDAPSPSRPLSIVWNHRWEYDKAPSRFFDALDRLHQRGLDFELHVLGERFRSYPKVFDRAHEALADHIATWGYVESADDYRAILRRADLVVSTSLHEFQGLAMLEAIAAGCRPLAPDRLAYREYVPEAWRYESFVDDADREVAVLAGRLAEFAEDPQRVRDSDAIDVSRYSWDALSDAYQELLEA</sequence>
<dbReference type="Pfam" id="PF13692">
    <property type="entry name" value="Glyco_trans_1_4"/>
    <property type="match status" value="1"/>
</dbReference>
<dbReference type="SUPFAM" id="SSF53756">
    <property type="entry name" value="UDP-Glycosyltransferase/glycogen phosphorylase"/>
    <property type="match status" value="1"/>
</dbReference>
<evidence type="ECO:0000256" key="2">
    <source>
        <dbReference type="ARBA" id="ARBA00022676"/>
    </source>
</evidence>
<dbReference type="EC" id="2.4.1.110" evidence="4"/>
<accession>A0A4Y6PXS7</accession>
<keyword evidence="2" id="KW-0328">Glycosyltransferase</keyword>
<organism evidence="8 9">
    <name type="scientific">Persicimonas caeni</name>
    <dbReference type="NCBI Taxonomy" id="2292766"/>
    <lineage>
        <taxon>Bacteria</taxon>
        <taxon>Deltaproteobacteria</taxon>
        <taxon>Bradymonadales</taxon>
        <taxon>Bradymonadaceae</taxon>
        <taxon>Persicimonas</taxon>
    </lineage>
</organism>
<comment type="similarity">
    <text evidence="1">Belongs to the glycosyltransferase group 1 family. Glycosyltransferase 4 subfamily.</text>
</comment>
<dbReference type="GO" id="GO:0016438">
    <property type="term" value="F:tRNA-queuosine(34) beta-mannosyltransferase activity"/>
    <property type="evidence" value="ECO:0007669"/>
    <property type="project" value="UniProtKB-EC"/>
</dbReference>
<keyword evidence="9" id="KW-1185">Reference proteome</keyword>
<dbReference type="PANTHER" id="PTHR13615:SF3">
    <property type="entry name" value="GLYCOSYLTRANSFERASE-LIKE DOMAIN-CONTAINING PROTEIN 1"/>
    <property type="match status" value="1"/>
</dbReference>
<comment type="catalytic activity">
    <reaction evidence="6">
        <text>queuosine(34) in tRNA(Asp) + GDP-alpha-D-mannose = O-4''-alpha-D-mannosylqueuosine(34) in tRNA(Asp) + GDP + H(+)</text>
        <dbReference type="Rhea" id="RHEA:12885"/>
        <dbReference type="Rhea" id="RHEA-COMP:18572"/>
        <dbReference type="Rhea" id="RHEA-COMP:18581"/>
        <dbReference type="ChEBI" id="CHEBI:15378"/>
        <dbReference type="ChEBI" id="CHEBI:57527"/>
        <dbReference type="ChEBI" id="CHEBI:58189"/>
        <dbReference type="ChEBI" id="CHEBI:194431"/>
        <dbReference type="ChEBI" id="CHEBI:194442"/>
        <dbReference type="EC" id="2.4.1.110"/>
    </reaction>
    <physiologicalReaction direction="left-to-right" evidence="6">
        <dbReference type="Rhea" id="RHEA:12886"/>
    </physiologicalReaction>
</comment>
<dbReference type="RefSeq" id="WP_141199599.1">
    <property type="nucleotide sequence ID" value="NZ_CP041186.1"/>
</dbReference>
<protein>
    <recommendedName>
        <fullName evidence="5">tRNA-queuosine alpha-mannosyltransferase</fullName>
        <ecNumber evidence="4">2.4.1.110</ecNumber>
    </recommendedName>
</protein>
<evidence type="ECO:0000313" key="9">
    <source>
        <dbReference type="Proteomes" id="UP000315995"/>
    </source>
</evidence>
<dbReference type="InterPro" id="IPR051862">
    <property type="entry name" value="GT-like_domain_containing_1"/>
</dbReference>
<name>A0A4Y6PXS7_PERCE</name>
<proteinExistence type="inferred from homology"/>
<evidence type="ECO:0000256" key="1">
    <source>
        <dbReference type="ARBA" id="ARBA00009481"/>
    </source>
</evidence>
<evidence type="ECO:0000256" key="4">
    <source>
        <dbReference type="ARBA" id="ARBA00044517"/>
    </source>
</evidence>
<evidence type="ECO:0000256" key="3">
    <source>
        <dbReference type="ARBA" id="ARBA00022679"/>
    </source>
</evidence>
<dbReference type="Gene3D" id="3.40.50.2000">
    <property type="entry name" value="Glycogen Phosphorylase B"/>
    <property type="match status" value="2"/>
</dbReference>